<dbReference type="OrthoDB" id="591557at2759"/>
<dbReference type="Gene3D" id="1.20.1280.50">
    <property type="match status" value="3"/>
</dbReference>
<sequence length="1073" mass="122964">ALPREILLDILSRLPTTSLYNVKLVCQSWRKLAQDPSLVDMHFTRMPTPCLILHSDLPARNQIYAMSSLHLYNPINRDFYVLPKSTHDSETKHIGYEFCFNPLTKEYKVVQILHPRRPVRMCGLPERSQVRILTLGSSTWRSASNYFYHLYGSPLPTQTLVNGRLHWVSWSLRPQQYPGNVLVSLDLSDERLREVPVPDSERYRFRVRNLLVLENCLSASVYCDGGGFEIWSMKDYGVRESWIKEFRIGNYVPRGLEEEVSCCSLEGSKYHWKRSLVRVLCRLKNGEVLLEYRCRALVLYDPNSETFRDVVVPDMPNWFEAVAYIDTNNPRLPREVALDILSRLPITSLVKVKFVCRSWRYLAQDPLLTAMRLSSTTNYTDPCLILHSNNPVPNRLYVVDFSGNSSNIQRVKRIRVPMLPEFHVAGSCNGLLCLSDSLHSSNKNRIFIYNPFTLDCLELPSSSLQYPNQQVVTGFGFCSITNEFKVIKVAEYSYSGMIIRPLGSTLPRRELQIFNLGSNLAWRNLGEVPYKLLSRPSQPMVNGRLHWVATWPLQSSGCSCSLLVSFDLEEEQFREVPKPACGGLDKYSSYNLMVLGGCLAASVFPRQGQLEIWVMKEYGLVESWIRPYNIESVNVSPFLSRLILNRSNVQPLCLLKNGHILLEYKGKALYALDPKCEKLKQLVCEGLPEWFGTLVHLSRMENLPHEVMLDILSRLPTASLQIVKLVCKSWHNMAQDPSFVEMHFTRMAEPDPCLILHSDYPVLNQLYALYFYGYNDNRGFVRKFSVPPVMPEFDVVGSCNGWLCLCDSQYKNTFYVYNPFTSECTELAVSTQESGQWPVFGFGFDSTTKEYKVVKITHVRRNPRNWGLHRHVYVAPRAEVRILTVGSTDWRSLGVTSYYPTDSHSQVMVNGRLHWVNWPLRYRPGRMLISFDLTDEQFREIPKPDAPGLERTHYQLLVLGGCLSAAYYDNGGYALWVMKEYGVGDSWVKEFNVVSYVSRGLREVEDSGLAASKFYKERSFRRFLCGLKNGEILLEVGCRALVSYHPETGTFSDVGIPGIPNWFQSAVHVGCVS</sequence>
<dbReference type="Pfam" id="PF08268">
    <property type="entry name" value="FBA_3"/>
    <property type="match status" value="3"/>
</dbReference>
<keyword evidence="3" id="KW-1185">Reference proteome</keyword>
<dbReference type="Pfam" id="PF12937">
    <property type="entry name" value="F-box-like"/>
    <property type="match status" value="3"/>
</dbReference>
<dbReference type="PANTHER" id="PTHR31672:SF13">
    <property type="entry name" value="F-BOX PROTEIN CPR30-LIKE"/>
    <property type="match status" value="1"/>
</dbReference>
<dbReference type="EMBL" id="JAKUCV010005038">
    <property type="protein sequence ID" value="KAJ4832949.1"/>
    <property type="molecule type" value="Genomic_DNA"/>
</dbReference>
<feature type="domain" description="F-box" evidence="1">
    <location>
        <begin position="1"/>
        <end position="46"/>
    </location>
</feature>
<gene>
    <name evidence="2" type="ORF">Tsubulata_024095</name>
</gene>
<dbReference type="InterPro" id="IPR036047">
    <property type="entry name" value="F-box-like_dom_sf"/>
</dbReference>
<name>A0A9Q0J947_9ROSI</name>
<dbReference type="InterPro" id="IPR017451">
    <property type="entry name" value="F-box-assoc_interact_dom"/>
</dbReference>
<dbReference type="InterPro" id="IPR050796">
    <property type="entry name" value="SCF_F-box_component"/>
</dbReference>
<dbReference type="AlphaFoldDB" id="A0A9Q0J947"/>
<reference evidence="2" key="2">
    <citation type="journal article" date="2023" name="Plants (Basel)">
        <title>Annotation of the Turnera subulata (Passifloraceae) Draft Genome Reveals the S-Locus Evolved after the Divergence of Turneroideae from Passifloroideae in a Stepwise Manner.</title>
        <authorList>
            <person name="Henning P.M."/>
            <person name="Roalson E.H."/>
            <person name="Mir W."/>
            <person name="McCubbin A.G."/>
            <person name="Shore J.S."/>
        </authorList>
    </citation>
    <scope>NUCLEOTIDE SEQUENCE</scope>
    <source>
        <strain evidence="2">F60SS</strain>
    </source>
</reference>
<dbReference type="SUPFAM" id="SSF81383">
    <property type="entry name" value="F-box domain"/>
    <property type="match status" value="3"/>
</dbReference>
<dbReference type="SMART" id="SM00256">
    <property type="entry name" value="FBOX"/>
    <property type="match status" value="3"/>
</dbReference>
<evidence type="ECO:0000259" key="1">
    <source>
        <dbReference type="PROSITE" id="PS50181"/>
    </source>
</evidence>
<dbReference type="InterPro" id="IPR013187">
    <property type="entry name" value="F-box-assoc_dom_typ3"/>
</dbReference>
<evidence type="ECO:0000313" key="3">
    <source>
        <dbReference type="Proteomes" id="UP001141552"/>
    </source>
</evidence>
<dbReference type="NCBIfam" id="TIGR01640">
    <property type="entry name" value="F_box_assoc_1"/>
    <property type="match status" value="3"/>
</dbReference>
<dbReference type="InterPro" id="IPR001810">
    <property type="entry name" value="F-box_dom"/>
</dbReference>
<evidence type="ECO:0000313" key="2">
    <source>
        <dbReference type="EMBL" id="KAJ4832949.1"/>
    </source>
</evidence>
<dbReference type="Proteomes" id="UP001141552">
    <property type="component" value="Unassembled WGS sequence"/>
</dbReference>
<protein>
    <recommendedName>
        <fullName evidence="1">F-box domain-containing protein</fullName>
    </recommendedName>
</protein>
<feature type="domain" description="F-box" evidence="1">
    <location>
        <begin position="697"/>
        <end position="747"/>
    </location>
</feature>
<dbReference type="PROSITE" id="PS50181">
    <property type="entry name" value="FBOX"/>
    <property type="match status" value="3"/>
</dbReference>
<reference evidence="2" key="1">
    <citation type="submission" date="2022-02" db="EMBL/GenBank/DDBJ databases">
        <authorList>
            <person name="Henning P.M."/>
            <person name="McCubbin A.G."/>
            <person name="Shore J.S."/>
        </authorList>
    </citation>
    <scope>NUCLEOTIDE SEQUENCE</scope>
    <source>
        <strain evidence="2">F60SS</strain>
        <tissue evidence="2">Leaves</tissue>
    </source>
</reference>
<accession>A0A9Q0J947</accession>
<comment type="caution">
    <text evidence="2">The sequence shown here is derived from an EMBL/GenBank/DDBJ whole genome shotgun (WGS) entry which is preliminary data.</text>
</comment>
<organism evidence="2 3">
    <name type="scientific">Turnera subulata</name>
    <dbReference type="NCBI Taxonomy" id="218843"/>
    <lineage>
        <taxon>Eukaryota</taxon>
        <taxon>Viridiplantae</taxon>
        <taxon>Streptophyta</taxon>
        <taxon>Embryophyta</taxon>
        <taxon>Tracheophyta</taxon>
        <taxon>Spermatophyta</taxon>
        <taxon>Magnoliopsida</taxon>
        <taxon>eudicotyledons</taxon>
        <taxon>Gunneridae</taxon>
        <taxon>Pentapetalae</taxon>
        <taxon>rosids</taxon>
        <taxon>fabids</taxon>
        <taxon>Malpighiales</taxon>
        <taxon>Passifloraceae</taxon>
        <taxon>Turnera</taxon>
    </lineage>
</organism>
<proteinExistence type="predicted"/>
<feature type="domain" description="F-box" evidence="1">
    <location>
        <begin position="326"/>
        <end position="373"/>
    </location>
</feature>
<dbReference type="PANTHER" id="PTHR31672">
    <property type="entry name" value="BNACNNG10540D PROTEIN"/>
    <property type="match status" value="1"/>
</dbReference>
<feature type="non-terminal residue" evidence="2">
    <location>
        <position position="1"/>
    </location>
</feature>